<organism evidence="1">
    <name type="scientific">Tanacetum cinerariifolium</name>
    <name type="common">Dalmatian daisy</name>
    <name type="synonym">Chrysanthemum cinerariifolium</name>
    <dbReference type="NCBI Taxonomy" id="118510"/>
    <lineage>
        <taxon>Eukaryota</taxon>
        <taxon>Viridiplantae</taxon>
        <taxon>Streptophyta</taxon>
        <taxon>Embryophyta</taxon>
        <taxon>Tracheophyta</taxon>
        <taxon>Spermatophyta</taxon>
        <taxon>Magnoliopsida</taxon>
        <taxon>eudicotyledons</taxon>
        <taxon>Gunneridae</taxon>
        <taxon>Pentapetalae</taxon>
        <taxon>asterids</taxon>
        <taxon>campanulids</taxon>
        <taxon>Asterales</taxon>
        <taxon>Asteraceae</taxon>
        <taxon>Asteroideae</taxon>
        <taxon>Anthemideae</taxon>
        <taxon>Anthemidinae</taxon>
        <taxon>Tanacetum</taxon>
    </lineage>
</organism>
<comment type="caution">
    <text evidence="1">The sequence shown here is derived from an EMBL/GenBank/DDBJ whole genome shotgun (WGS) entry which is preliminary data.</text>
</comment>
<gene>
    <name evidence="1" type="ORF">Tci_663052</name>
</gene>
<sequence>MLQQSGRHLKNRRRVRYGPWSPSWWGWLLRYG</sequence>
<reference evidence="1" key="1">
    <citation type="journal article" date="2019" name="Sci. Rep.">
        <title>Draft genome of Tanacetum cinerariifolium, the natural source of mosquito coil.</title>
        <authorList>
            <person name="Yamashiro T."/>
            <person name="Shiraishi A."/>
            <person name="Satake H."/>
            <person name="Nakayama K."/>
        </authorList>
    </citation>
    <scope>NUCLEOTIDE SEQUENCE</scope>
</reference>
<dbReference type="EMBL" id="BKCJ010512464">
    <property type="protein sequence ID" value="GFA91080.1"/>
    <property type="molecule type" value="Genomic_DNA"/>
</dbReference>
<proteinExistence type="predicted"/>
<dbReference type="AlphaFoldDB" id="A0A699KFT8"/>
<name>A0A699KFT8_TANCI</name>
<protein>
    <submittedName>
        <fullName evidence="1">Uncharacterized protein</fullName>
    </submittedName>
</protein>
<accession>A0A699KFT8</accession>
<evidence type="ECO:0000313" key="1">
    <source>
        <dbReference type="EMBL" id="GFA91080.1"/>
    </source>
</evidence>
<feature type="non-terminal residue" evidence="1">
    <location>
        <position position="32"/>
    </location>
</feature>